<organism evidence="3 4">
    <name type="scientific">bacterium (Candidatus Gribaldobacteria) CG23_combo_of_CG06-09_8_20_14_all_37_87_8</name>
    <dbReference type="NCBI Taxonomy" id="2014278"/>
    <lineage>
        <taxon>Bacteria</taxon>
        <taxon>Candidatus Gribaldobacteria</taxon>
    </lineage>
</organism>
<protein>
    <recommendedName>
        <fullName evidence="2">Transcriptional repressor PaaX-like central Cas2-like domain-containing protein</fullName>
    </recommendedName>
</protein>
<feature type="transmembrane region" description="Helical" evidence="1">
    <location>
        <begin position="15"/>
        <end position="39"/>
    </location>
</feature>
<dbReference type="Gene3D" id="3.30.70.2650">
    <property type="match status" value="1"/>
</dbReference>
<accession>A0A2G9ZDR7</accession>
<evidence type="ECO:0000313" key="3">
    <source>
        <dbReference type="EMBL" id="PIP31323.1"/>
    </source>
</evidence>
<dbReference type="InterPro" id="IPR048846">
    <property type="entry name" value="PaaX-like_central"/>
</dbReference>
<dbReference type="Proteomes" id="UP000230447">
    <property type="component" value="Unassembled WGS sequence"/>
</dbReference>
<feature type="domain" description="Transcriptional repressor PaaX-like central Cas2-like" evidence="2">
    <location>
        <begin position="114"/>
        <end position="189"/>
    </location>
</feature>
<keyword evidence="1" id="KW-0472">Membrane</keyword>
<gene>
    <name evidence="3" type="ORF">COX24_04240</name>
</gene>
<sequence length="199" mass="23454">MKTYTKKYSKTTKKILMGIALTGVVTIAATSPYFLLGIAKEIIRQNKKKSFQRLNKQKIKEVEKKTAQTIARLNKNKLVVLNEENGLLKIQLSEKGKKVIKEIEFNNMKINQPNKWDGKWRVIAFDIPRTAPKNSRDYLRHKLKELKFYPLQKSIFAHPYPCEKEIEILCEFYQLWPYVNILLVEKISNDQDLKKHFNL</sequence>
<dbReference type="EMBL" id="PCSB01000089">
    <property type="protein sequence ID" value="PIP31323.1"/>
    <property type="molecule type" value="Genomic_DNA"/>
</dbReference>
<reference evidence="3 4" key="1">
    <citation type="submission" date="2017-09" db="EMBL/GenBank/DDBJ databases">
        <title>Depth-based differentiation of microbial function through sediment-hosted aquifers and enrichment of novel symbionts in the deep terrestrial subsurface.</title>
        <authorList>
            <person name="Probst A.J."/>
            <person name="Ladd B."/>
            <person name="Jarett J.K."/>
            <person name="Geller-Mcgrath D.E."/>
            <person name="Sieber C.M."/>
            <person name="Emerson J.B."/>
            <person name="Anantharaman K."/>
            <person name="Thomas B.C."/>
            <person name="Malmstrom R."/>
            <person name="Stieglmeier M."/>
            <person name="Klingl A."/>
            <person name="Woyke T."/>
            <person name="Ryan C.M."/>
            <person name="Banfield J.F."/>
        </authorList>
    </citation>
    <scope>NUCLEOTIDE SEQUENCE [LARGE SCALE GENOMIC DNA]</scope>
    <source>
        <strain evidence="3">CG23_combo_of_CG06-09_8_20_14_all_37_87_8</strain>
    </source>
</reference>
<dbReference type="Pfam" id="PF20803">
    <property type="entry name" value="PaaX_M"/>
    <property type="match status" value="1"/>
</dbReference>
<proteinExistence type="predicted"/>
<keyword evidence="1" id="KW-1133">Transmembrane helix</keyword>
<comment type="caution">
    <text evidence="3">The sequence shown here is derived from an EMBL/GenBank/DDBJ whole genome shotgun (WGS) entry which is preliminary data.</text>
</comment>
<evidence type="ECO:0000313" key="4">
    <source>
        <dbReference type="Proteomes" id="UP000230447"/>
    </source>
</evidence>
<evidence type="ECO:0000256" key="1">
    <source>
        <dbReference type="SAM" id="Phobius"/>
    </source>
</evidence>
<evidence type="ECO:0000259" key="2">
    <source>
        <dbReference type="Pfam" id="PF20803"/>
    </source>
</evidence>
<dbReference type="AlphaFoldDB" id="A0A2G9ZDR7"/>
<name>A0A2G9ZDR7_9BACT</name>
<keyword evidence="1" id="KW-0812">Transmembrane</keyword>